<accession>A0AAV2F9E7</accession>
<keyword evidence="3" id="KW-1185">Reference proteome</keyword>
<organism evidence="2 3">
    <name type="scientific">Linum trigynum</name>
    <dbReference type="NCBI Taxonomy" id="586398"/>
    <lineage>
        <taxon>Eukaryota</taxon>
        <taxon>Viridiplantae</taxon>
        <taxon>Streptophyta</taxon>
        <taxon>Embryophyta</taxon>
        <taxon>Tracheophyta</taxon>
        <taxon>Spermatophyta</taxon>
        <taxon>Magnoliopsida</taxon>
        <taxon>eudicotyledons</taxon>
        <taxon>Gunneridae</taxon>
        <taxon>Pentapetalae</taxon>
        <taxon>rosids</taxon>
        <taxon>fabids</taxon>
        <taxon>Malpighiales</taxon>
        <taxon>Linaceae</taxon>
        <taxon>Linum</taxon>
    </lineage>
</organism>
<dbReference type="EMBL" id="OZ034819">
    <property type="protein sequence ID" value="CAL1394879.1"/>
    <property type="molecule type" value="Genomic_DNA"/>
</dbReference>
<protein>
    <submittedName>
        <fullName evidence="2">Uncharacterized protein</fullName>
    </submittedName>
</protein>
<evidence type="ECO:0000313" key="3">
    <source>
        <dbReference type="Proteomes" id="UP001497516"/>
    </source>
</evidence>
<proteinExistence type="predicted"/>
<dbReference type="AlphaFoldDB" id="A0AAV2F9E7"/>
<evidence type="ECO:0000313" key="2">
    <source>
        <dbReference type="EMBL" id="CAL1394879.1"/>
    </source>
</evidence>
<sequence length="93" mass="11026">MEKSEEERRGKSKYRGKSRGVEVQIRNQSTDKEARRPTVLRLRNQAVEYYCIALPEPLSQADLKRRLNRFSGNLITAHFEEQEEEEEEEEEEA</sequence>
<dbReference type="Proteomes" id="UP001497516">
    <property type="component" value="Chromosome 6"/>
</dbReference>
<feature type="region of interest" description="Disordered" evidence="1">
    <location>
        <begin position="1"/>
        <end position="36"/>
    </location>
</feature>
<evidence type="ECO:0000256" key="1">
    <source>
        <dbReference type="SAM" id="MobiDB-lite"/>
    </source>
</evidence>
<reference evidence="2 3" key="1">
    <citation type="submission" date="2024-04" db="EMBL/GenBank/DDBJ databases">
        <authorList>
            <person name="Fracassetti M."/>
        </authorList>
    </citation>
    <scope>NUCLEOTIDE SEQUENCE [LARGE SCALE GENOMIC DNA]</scope>
</reference>
<name>A0AAV2F9E7_9ROSI</name>
<gene>
    <name evidence="2" type="ORF">LTRI10_LOCUS35349</name>
</gene>